<dbReference type="EMBL" id="ML979132">
    <property type="protein sequence ID" value="KAF1920420.1"/>
    <property type="molecule type" value="Genomic_DNA"/>
</dbReference>
<evidence type="ECO:0000256" key="1">
    <source>
        <dbReference type="ARBA" id="ARBA00022723"/>
    </source>
</evidence>
<dbReference type="PROSITE" id="PS01360">
    <property type="entry name" value="ZF_MYND_1"/>
    <property type="match status" value="1"/>
</dbReference>
<evidence type="ECO:0000256" key="2">
    <source>
        <dbReference type="ARBA" id="ARBA00022771"/>
    </source>
</evidence>
<feature type="non-terminal residue" evidence="6">
    <location>
        <position position="157"/>
    </location>
</feature>
<name>A0A6A5R002_AMPQU</name>
<dbReference type="OrthoDB" id="3649107at2759"/>
<dbReference type="Pfam" id="PF01753">
    <property type="entry name" value="zf-MYND"/>
    <property type="match status" value="1"/>
</dbReference>
<evidence type="ECO:0000313" key="7">
    <source>
        <dbReference type="Proteomes" id="UP000800096"/>
    </source>
</evidence>
<dbReference type="Gene3D" id="6.10.140.2220">
    <property type="match status" value="1"/>
</dbReference>
<evidence type="ECO:0000256" key="4">
    <source>
        <dbReference type="PROSITE-ProRule" id="PRU00134"/>
    </source>
</evidence>
<evidence type="ECO:0000259" key="5">
    <source>
        <dbReference type="PROSITE" id="PS50865"/>
    </source>
</evidence>
<feature type="domain" description="MYND-type" evidence="5">
    <location>
        <begin position="112"/>
        <end position="154"/>
    </location>
</feature>
<keyword evidence="2 4" id="KW-0863">Zinc-finger</keyword>
<dbReference type="GO" id="GO:0008270">
    <property type="term" value="F:zinc ion binding"/>
    <property type="evidence" value="ECO:0007669"/>
    <property type="project" value="UniProtKB-KW"/>
</dbReference>
<keyword evidence="1" id="KW-0479">Metal-binding</keyword>
<sequence length="157" mass="17411">MTLGCQISDSFIAMLKKVYTEGSLMPDALKQMKKALFGPHGFQSGERYHFDSKDLIETANSMDREDNSPNKYGFIGMNVLSPGGLFDTGMGNSWSSAIVKELRDKHNKPDACAACGVGEAETGKNLLLCSRCKDRKYCSPACQKKHWKIHKKLCEPV</sequence>
<proteinExistence type="predicted"/>
<protein>
    <recommendedName>
        <fullName evidence="5">MYND-type domain-containing protein</fullName>
    </recommendedName>
</protein>
<dbReference type="PROSITE" id="PS50865">
    <property type="entry name" value="ZF_MYND_2"/>
    <property type="match status" value="1"/>
</dbReference>
<reference evidence="6" key="1">
    <citation type="journal article" date="2020" name="Stud. Mycol.">
        <title>101 Dothideomycetes genomes: a test case for predicting lifestyles and emergence of pathogens.</title>
        <authorList>
            <person name="Haridas S."/>
            <person name="Albert R."/>
            <person name="Binder M."/>
            <person name="Bloem J."/>
            <person name="Labutti K."/>
            <person name="Salamov A."/>
            <person name="Andreopoulos B."/>
            <person name="Baker S."/>
            <person name="Barry K."/>
            <person name="Bills G."/>
            <person name="Bluhm B."/>
            <person name="Cannon C."/>
            <person name="Castanera R."/>
            <person name="Culley D."/>
            <person name="Daum C."/>
            <person name="Ezra D."/>
            <person name="Gonzalez J."/>
            <person name="Henrissat B."/>
            <person name="Kuo A."/>
            <person name="Liang C."/>
            <person name="Lipzen A."/>
            <person name="Lutzoni F."/>
            <person name="Magnuson J."/>
            <person name="Mondo S."/>
            <person name="Nolan M."/>
            <person name="Ohm R."/>
            <person name="Pangilinan J."/>
            <person name="Park H.-J."/>
            <person name="Ramirez L."/>
            <person name="Alfaro M."/>
            <person name="Sun H."/>
            <person name="Tritt A."/>
            <person name="Yoshinaga Y."/>
            <person name="Zwiers L.-H."/>
            <person name="Turgeon B."/>
            <person name="Goodwin S."/>
            <person name="Spatafora J."/>
            <person name="Crous P."/>
            <person name="Grigoriev I."/>
        </authorList>
    </citation>
    <scope>NUCLEOTIDE SEQUENCE</scope>
    <source>
        <strain evidence="6">HMLAC05119</strain>
    </source>
</reference>
<organism evidence="6 7">
    <name type="scientific">Ampelomyces quisqualis</name>
    <name type="common">Powdery mildew agent</name>
    <dbReference type="NCBI Taxonomy" id="50730"/>
    <lineage>
        <taxon>Eukaryota</taxon>
        <taxon>Fungi</taxon>
        <taxon>Dikarya</taxon>
        <taxon>Ascomycota</taxon>
        <taxon>Pezizomycotina</taxon>
        <taxon>Dothideomycetes</taxon>
        <taxon>Pleosporomycetidae</taxon>
        <taxon>Pleosporales</taxon>
        <taxon>Pleosporineae</taxon>
        <taxon>Phaeosphaeriaceae</taxon>
        <taxon>Ampelomyces</taxon>
    </lineage>
</organism>
<evidence type="ECO:0000313" key="6">
    <source>
        <dbReference type="EMBL" id="KAF1920420.1"/>
    </source>
</evidence>
<dbReference type="AlphaFoldDB" id="A0A6A5R002"/>
<keyword evidence="3" id="KW-0862">Zinc</keyword>
<keyword evidence="7" id="KW-1185">Reference proteome</keyword>
<dbReference type="SUPFAM" id="SSF144232">
    <property type="entry name" value="HIT/MYND zinc finger-like"/>
    <property type="match status" value="1"/>
</dbReference>
<dbReference type="Proteomes" id="UP000800096">
    <property type="component" value="Unassembled WGS sequence"/>
</dbReference>
<gene>
    <name evidence="6" type="ORF">BDU57DRAFT_561540</name>
</gene>
<evidence type="ECO:0000256" key="3">
    <source>
        <dbReference type="ARBA" id="ARBA00022833"/>
    </source>
</evidence>
<dbReference type="InterPro" id="IPR002893">
    <property type="entry name" value="Znf_MYND"/>
</dbReference>
<accession>A0A6A5R002</accession>